<feature type="domain" description="HIT" evidence="2">
    <location>
        <begin position="23"/>
        <end position="133"/>
    </location>
</feature>
<reference evidence="3 4" key="1">
    <citation type="submission" date="2021-03" db="EMBL/GenBank/DDBJ databases">
        <title>Sequencing the genomes of 1000 actinobacteria strains.</title>
        <authorList>
            <person name="Klenk H.-P."/>
        </authorList>
    </citation>
    <scope>NUCLEOTIDE SEQUENCE [LARGE SCALE GENOMIC DNA]</scope>
    <source>
        <strain evidence="3 4">DSM 45510</strain>
    </source>
</reference>
<protein>
    <submittedName>
        <fullName evidence="3">Diadenosine tetraphosphate (Ap4A) HIT family hydrolase</fullName>
    </submittedName>
</protein>
<proteinExistence type="predicted"/>
<dbReference type="RefSeq" id="WP_209662877.1">
    <property type="nucleotide sequence ID" value="NZ_JAGGMS010000001.1"/>
</dbReference>
<dbReference type="InterPro" id="IPR036265">
    <property type="entry name" value="HIT-like_sf"/>
</dbReference>
<dbReference type="InterPro" id="IPR011146">
    <property type="entry name" value="HIT-like"/>
</dbReference>
<dbReference type="Gene3D" id="3.30.428.10">
    <property type="entry name" value="HIT-like"/>
    <property type="match status" value="1"/>
</dbReference>
<dbReference type="PROSITE" id="PS51084">
    <property type="entry name" value="HIT_2"/>
    <property type="match status" value="1"/>
</dbReference>
<dbReference type="Proteomes" id="UP000741013">
    <property type="component" value="Unassembled WGS sequence"/>
</dbReference>
<dbReference type="PANTHER" id="PTHR46648:SF1">
    <property type="entry name" value="ADENOSINE 5'-MONOPHOSPHORAMIDASE HNT1"/>
    <property type="match status" value="1"/>
</dbReference>
<keyword evidence="4" id="KW-1185">Reference proteome</keyword>
<feature type="short sequence motif" description="Histidine triad motif" evidence="1">
    <location>
        <begin position="116"/>
        <end position="120"/>
    </location>
</feature>
<dbReference type="GO" id="GO:0016787">
    <property type="term" value="F:hydrolase activity"/>
    <property type="evidence" value="ECO:0007669"/>
    <property type="project" value="UniProtKB-KW"/>
</dbReference>
<keyword evidence="3" id="KW-0378">Hydrolase</keyword>
<evidence type="ECO:0000313" key="3">
    <source>
        <dbReference type="EMBL" id="MBP2179115.1"/>
    </source>
</evidence>
<evidence type="ECO:0000313" key="4">
    <source>
        <dbReference type="Proteomes" id="UP000741013"/>
    </source>
</evidence>
<evidence type="ECO:0000259" key="2">
    <source>
        <dbReference type="PROSITE" id="PS51084"/>
    </source>
</evidence>
<dbReference type="Pfam" id="PF01230">
    <property type="entry name" value="HIT"/>
    <property type="match status" value="1"/>
</dbReference>
<dbReference type="PANTHER" id="PTHR46648">
    <property type="entry name" value="HIT FAMILY PROTEIN 1"/>
    <property type="match status" value="1"/>
</dbReference>
<accession>A0ABS4PI98</accession>
<organism evidence="3 4">
    <name type="scientific">Amycolatopsis magusensis</name>
    <dbReference type="NCBI Taxonomy" id="882444"/>
    <lineage>
        <taxon>Bacteria</taxon>
        <taxon>Bacillati</taxon>
        <taxon>Actinomycetota</taxon>
        <taxon>Actinomycetes</taxon>
        <taxon>Pseudonocardiales</taxon>
        <taxon>Pseudonocardiaceae</taxon>
        <taxon>Amycolatopsis</taxon>
    </lineage>
</organism>
<dbReference type="EMBL" id="JAGGMS010000001">
    <property type="protein sequence ID" value="MBP2179115.1"/>
    <property type="molecule type" value="Genomic_DNA"/>
</dbReference>
<name>A0ABS4PI98_9PSEU</name>
<evidence type="ECO:0000256" key="1">
    <source>
        <dbReference type="PROSITE-ProRule" id="PRU00464"/>
    </source>
</evidence>
<sequence>MITAVPCTGADFCEEISGAADTSFRRFYEGDPPSRRVHSTPNFELLADLSPLTTGHLLLLPKRHYLSFAQVLGEHQREAVALIERVRLLYREVFGEPLFLEHGSSTGQVSHACITHAHLHLLPVSGPAADRIMLADGLRYHDLDSITELARPPWPDSAYFLRSHEGHCRVYLPTTQRRQYLRSVAGSILSIDDPEWDYAVVMRKDALRSTMRRVRDWPARLAMEEPRAR</sequence>
<gene>
    <name evidence="3" type="ORF">JOM49_000641</name>
</gene>
<dbReference type="SUPFAM" id="SSF54197">
    <property type="entry name" value="HIT-like"/>
    <property type="match status" value="1"/>
</dbReference>
<comment type="caution">
    <text evidence="3">The sequence shown here is derived from an EMBL/GenBank/DDBJ whole genome shotgun (WGS) entry which is preliminary data.</text>
</comment>
<dbReference type="InterPro" id="IPR001310">
    <property type="entry name" value="Histidine_triad_HIT"/>
</dbReference>